<keyword evidence="3" id="KW-1185">Reference proteome</keyword>
<dbReference type="EMBL" id="DUZY01000005">
    <property type="protein sequence ID" value="DAD38791.1"/>
    <property type="molecule type" value="Genomic_DNA"/>
</dbReference>
<evidence type="ECO:0000313" key="3">
    <source>
        <dbReference type="Proteomes" id="UP000607653"/>
    </source>
</evidence>
<feature type="transmembrane region" description="Helical" evidence="1">
    <location>
        <begin position="25"/>
        <end position="44"/>
    </location>
</feature>
<sequence>MGEVEVRPSPPVIGEEHTILEVIKIFHFFIQFLCIFFTMIRRLVSSRF</sequence>
<evidence type="ECO:0000256" key="1">
    <source>
        <dbReference type="SAM" id="Phobius"/>
    </source>
</evidence>
<evidence type="ECO:0000313" key="2">
    <source>
        <dbReference type="EMBL" id="DAD38791.1"/>
    </source>
</evidence>
<reference evidence="2 3" key="1">
    <citation type="journal article" date="2020" name="Mol. Biol. Evol.">
        <title>Distinct Expression and Methylation Patterns for Genes with Different Fates following a Single Whole-Genome Duplication in Flowering Plants.</title>
        <authorList>
            <person name="Shi T."/>
            <person name="Rahmani R.S."/>
            <person name="Gugger P.F."/>
            <person name="Wang M."/>
            <person name="Li H."/>
            <person name="Zhang Y."/>
            <person name="Li Z."/>
            <person name="Wang Q."/>
            <person name="Van de Peer Y."/>
            <person name="Marchal K."/>
            <person name="Chen J."/>
        </authorList>
    </citation>
    <scope>NUCLEOTIDE SEQUENCE [LARGE SCALE GENOMIC DNA]</scope>
    <source>
        <tissue evidence="2">Leaf</tissue>
    </source>
</reference>
<accession>A0A822Z510</accession>
<keyword evidence="1" id="KW-0472">Membrane</keyword>
<gene>
    <name evidence="2" type="ORF">HUJ06_013113</name>
</gene>
<protein>
    <submittedName>
        <fullName evidence="2">Uncharacterized protein</fullName>
    </submittedName>
</protein>
<dbReference type="AlphaFoldDB" id="A0A822Z510"/>
<name>A0A822Z510_NELNU</name>
<proteinExistence type="predicted"/>
<keyword evidence="1" id="KW-1133">Transmembrane helix</keyword>
<comment type="caution">
    <text evidence="2">The sequence shown here is derived from an EMBL/GenBank/DDBJ whole genome shotgun (WGS) entry which is preliminary data.</text>
</comment>
<keyword evidence="1" id="KW-0812">Transmembrane</keyword>
<organism evidence="2 3">
    <name type="scientific">Nelumbo nucifera</name>
    <name type="common">Sacred lotus</name>
    <dbReference type="NCBI Taxonomy" id="4432"/>
    <lineage>
        <taxon>Eukaryota</taxon>
        <taxon>Viridiplantae</taxon>
        <taxon>Streptophyta</taxon>
        <taxon>Embryophyta</taxon>
        <taxon>Tracheophyta</taxon>
        <taxon>Spermatophyta</taxon>
        <taxon>Magnoliopsida</taxon>
        <taxon>Proteales</taxon>
        <taxon>Nelumbonaceae</taxon>
        <taxon>Nelumbo</taxon>
    </lineage>
</organism>
<dbReference type="Proteomes" id="UP000607653">
    <property type="component" value="Unassembled WGS sequence"/>
</dbReference>